<evidence type="ECO:0000256" key="2">
    <source>
        <dbReference type="SAM" id="SignalP"/>
    </source>
</evidence>
<evidence type="ECO:0000313" key="3">
    <source>
        <dbReference type="EMBL" id="ANF34431.1"/>
    </source>
</evidence>
<dbReference type="EMBL" id="CP015630">
    <property type="protein sequence ID" value="ANF34431.1"/>
    <property type="molecule type" value="Genomic_DNA"/>
</dbReference>
<gene>
    <name evidence="3" type="ORF">A7978_04795</name>
</gene>
<feature type="compositionally biased region" description="Polar residues" evidence="1">
    <location>
        <begin position="111"/>
        <end position="120"/>
    </location>
</feature>
<geneLocation type="plasmid" evidence="3 4">
    <name>lp159</name>
</geneLocation>
<keyword evidence="2" id="KW-0732">Signal</keyword>
<feature type="chain" id="PRO_5008003333" description="Variable large protein" evidence="2">
    <location>
        <begin position="22"/>
        <end position="217"/>
    </location>
</feature>
<dbReference type="AlphaFoldDB" id="A0A172XCQ9"/>
<accession>A0A172XCQ9</accession>
<feature type="signal peptide" evidence="2">
    <location>
        <begin position="1"/>
        <end position="21"/>
    </location>
</feature>
<dbReference type="RefSeq" id="WP_119024357.1">
    <property type="nucleotide sequence ID" value="NZ_CP015630.1"/>
</dbReference>
<keyword evidence="3" id="KW-0614">Plasmid</keyword>
<evidence type="ECO:0000313" key="4">
    <source>
        <dbReference type="Proteomes" id="UP000264231"/>
    </source>
</evidence>
<feature type="compositionally biased region" description="Polar residues" evidence="1">
    <location>
        <begin position="133"/>
        <end position="159"/>
    </location>
</feature>
<evidence type="ECO:0008006" key="5">
    <source>
        <dbReference type="Google" id="ProtNLM"/>
    </source>
</evidence>
<protein>
    <recommendedName>
        <fullName evidence="5">Variable large protein</fullName>
    </recommendedName>
</protein>
<proteinExistence type="predicted"/>
<dbReference type="PROSITE" id="PS51257">
    <property type="entry name" value="PROKAR_LIPOPROTEIN"/>
    <property type="match status" value="1"/>
</dbReference>
<organism evidence="3 4">
    <name type="scientific">Borrelia turicatae</name>
    <dbReference type="NCBI Taxonomy" id="142"/>
    <lineage>
        <taxon>Bacteria</taxon>
        <taxon>Pseudomonadati</taxon>
        <taxon>Spirochaetota</taxon>
        <taxon>Spirochaetia</taxon>
        <taxon>Spirochaetales</taxon>
        <taxon>Borreliaceae</taxon>
        <taxon>Borrelia</taxon>
    </lineage>
</organism>
<dbReference type="Proteomes" id="UP000264231">
    <property type="component" value="Plasmid lp159"/>
</dbReference>
<feature type="compositionally biased region" description="Acidic residues" evidence="1">
    <location>
        <begin position="70"/>
        <end position="93"/>
    </location>
</feature>
<sequence>MKKNHIIVLFLATLMFGCDLAESLLADALAKSEDVQAGMSILQEVGKSLIDKVVVQVAEGEVVGDKEALEGEEESLEEEFEDEEEQEEEEDSSEEKGSDDSQSSDGVNSVVARTTGTEVASSETKTRTKSETVASSQRVSKTSETLVVAQEVSSQTVSVTKEEVKSPLKPAVQISDNGGKEVVTNKTLKNENSNNQRKSNSRWWWSWLFSTSWNYEW</sequence>
<feature type="region of interest" description="Disordered" evidence="1">
    <location>
        <begin position="64"/>
        <end position="179"/>
    </location>
</feature>
<reference evidence="3 4" key="1">
    <citation type="submission" date="2016-05" db="EMBL/GenBank/DDBJ databases">
        <title>Chromosome and linear plasmid sequence of a 2015 human isolate of tick-borne relapsing fever spirochete, Borrelia turicatae.</title>
        <authorList>
            <person name="Kingry L.C."/>
            <person name="Dhwani B."/>
            <person name="Replogle A."/>
            <person name="Sexton C."/>
            <person name="Rowe L."/>
            <person name="Stermole B.M."/>
            <person name="Christensen A.M."/>
            <person name="Schriefer M.E."/>
        </authorList>
    </citation>
    <scope>NUCLEOTIDE SEQUENCE [LARGE SCALE GENOMIC DNA]</scope>
    <source>
        <strain evidence="3 4">BTE5EL</strain>
        <plasmid evidence="3 4">lp159</plasmid>
    </source>
</reference>
<evidence type="ECO:0000256" key="1">
    <source>
        <dbReference type="SAM" id="MobiDB-lite"/>
    </source>
</evidence>
<name>A0A172XCQ9_BORTU</name>